<evidence type="ECO:0000313" key="4">
    <source>
        <dbReference type="Proteomes" id="UP000295764"/>
    </source>
</evidence>
<evidence type="ECO:0000256" key="2">
    <source>
        <dbReference type="SAM" id="SignalP"/>
    </source>
</evidence>
<feature type="signal peptide" evidence="2">
    <location>
        <begin position="1"/>
        <end position="24"/>
    </location>
</feature>
<accession>A0A4R6DCN6</accession>
<feature type="compositionally biased region" description="Low complexity" evidence="1">
    <location>
        <begin position="68"/>
        <end position="81"/>
    </location>
</feature>
<organism evidence="3 4">
    <name type="scientific">Curtobacterium flaccumfaciens</name>
    <dbReference type="NCBI Taxonomy" id="2035"/>
    <lineage>
        <taxon>Bacteria</taxon>
        <taxon>Bacillati</taxon>
        <taxon>Actinomycetota</taxon>
        <taxon>Actinomycetes</taxon>
        <taxon>Micrococcales</taxon>
        <taxon>Microbacteriaceae</taxon>
        <taxon>Curtobacterium</taxon>
    </lineage>
</organism>
<feature type="compositionally biased region" description="Polar residues" evidence="1">
    <location>
        <begin position="32"/>
        <end position="58"/>
    </location>
</feature>
<gene>
    <name evidence="3" type="ORF">EDF64_11352</name>
</gene>
<name>A0A4R6DCN6_9MICO</name>
<comment type="caution">
    <text evidence="3">The sequence shown here is derived from an EMBL/GenBank/DDBJ whole genome shotgun (WGS) entry which is preliminary data.</text>
</comment>
<protein>
    <recommendedName>
        <fullName evidence="5">Lipoprotein</fullName>
    </recommendedName>
</protein>
<dbReference type="EMBL" id="SNVW01000013">
    <property type="protein sequence ID" value="TDN42275.1"/>
    <property type="molecule type" value="Genomic_DNA"/>
</dbReference>
<evidence type="ECO:0000313" key="3">
    <source>
        <dbReference type="EMBL" id="TDN42275.1"/>
    </source>
</evidence>
<dbReference type="AlphaFoldDB" id="A0A4R6DCN6"/>
<keyword evidence="2" id="KW-0732">Signal</keyword>
<dbReference type="PROSITE" id="PS51257">
    <property type="entry name" value="PROKAR_LIPOPROTEIN"/>
    <property type="match status" value="1"/>
</dbReference>
<dbReference type="Proteomes" id="UP000295764">
    <property type="component" value="Unassembled WGS sequence"/>
</dbReference>
<evidence type="ECO:0000256" key="1">
    <source>
        <dbReference type="SAM" id="MobiDB-lite"/>
    </source>
</evidence>
<proteinExistence type="predicted"/>
<feature type="region of interest" description="Disordered" evidence="1">
    <location>
        <begin position="25"/>
        <end position="82"/>
    </location>
</feature>
<evidence type="ECO:0008006" key="5">
    <source>
        <dbReference type="Google" id="ProtNLM"/>
    </source>
</evidence>
<sequence length="161" mass="16023">MHRTALTAAAACALLAALTGCAAAAPAGPATSTPRAVSATDATSTPPAVSSSQPSPTKSAVPDPEPAAPASDPAPTGDPAPTVSALAQHVYDECSKGAADARITLRLTDHPSGSASNGGYLLIYPFTFQDGHDDPYAIYDCLLTDDTVDSTFVSGGLGDAH</sequence>
<reference evidence="3 4" key="1">
    <citation type="submission" date="2019-03" db="EMBL/GenBank/DDBJ databases">
        <title>Genomic analyses of the natural microbiome of Caenorhabditis elegans.</title>
        <authorList>
            <person name="Samuel B."/>
        </authorList>
    </citation>
    <scope>NUCLEOTIDE SEQUENCE [LARGE SCALE GENOMIC DNA]</scope>
    <source>
        <strain evidence="3 4">JUb65</strain>
    </source>
</reference>
<feature type="chain" id="PRO_5020592624" description="Lipoprotein" evidence="2">
    <location>
        <begin position="25"/>
        <end position="161"/>
    </location>
</feature>
<dbReference type="OrthoDB" id="5024085at2"/>
<dbReference type="RefSeq" id="WP_133520914.1">
    <property type="nucleotide sequence ID" value="NZ_SNVW01000013.1"/>
</dbReference>